<evidence type="ECO:0000313" key="3">
    <source>
        <dbReference type="EMBL" id="APW59981.1"/>
    </source>
</evidence>
<dbReference type="GO" id="GO:0031071">
    <property type="term" value="F:cysteine desulfurase activity"/>
    <property type="evidence" value="ECO:0007669"/>
    <property type="project" value="UniProtKB-EC"/>
</dbReference>
<evidence type="ECO:0000259" key="2">
    <source>
        <dbReference type="Pfam" id="PF00266"/>
    </source>
</evidence>
<dbReference type="AlphaFoldDB" id="A0A1U7CM32"/>
<dbReference type="SUPFAM" id="SSF53383">
    <property type="entry name" value="PLP-dependent transferases"/>
    <property type="match status" value="1"/>
</dbReference>
<accession>A0A1U7CM32</accession>
<dbReference type="InterPro" id="IPR015421">
    <property type="entry name" value="PyrdxlP-dep_Trfase_major"/>
</dbReference>
<feature type="domain" description="Aminotransferase class V" evidence="2">
    <location>
        <begin position="21"/>
        <end position="348"/>
    </location>
</feature>
<dbReference type="Pfam" id="PF00266">
    <property type="entry name" value="Aminotran_5"/>
    <property type="match status" value="1"/>
</dbReference>
<keyword evidence="1" id="KW-0663">Pyridoxal phosphate</keyword>
<evidence type="ECO:0000313" key="4">
    <source>
        <dbReference type="Proteomes" id="UP000186309"/>
    </source>
</evidence>
<keyword evidence="4" id="KW-1185">Reference proteome</keyword>
<keyword evidence="3" id="KW-0808">Transferase</keyword>
<dbReference type="STRING" id="1387353.BSF38_01442"/>
<dbReference type="EC" id="2.8.1.7" evidence="3"/>
<dbReference type="InterPro" id="IPR000192">
    <property type="entry name" value="Aminotrans_V_dom"/>
</dbReference>
<protein>
    <submittedName>
        <fullName evidence="3">Putative cysteine desulfurase</fullName>
        <ecNumber evidence="3">2.8.1.7</ecNumber>
    </submittedName>
</protein>
<gene>
    <name evidence="3" type="primary">csd</name>
    <name evidence="3" type="ORF">BSF38_01442</name>
</gene>
<dbReference type="InterPro" id="IPR015422">
    <property type="entry name" value="PyrdxlP-dep_Trfase_small"/>
</dbReference>
<dbReference type="InterPro" id="IPR015424">
    <property type="entry name" value="PyrdxlP-dep_Trfase"/>
</dbReference>
<dbReference type="PANTHER" id="PTHR43586:SF15">
    <property type="entry name" value="BLR3095 PROTEIN"/>
    <property type="match status" value="1"/>
</dbReference>
<sequence>METYWETLRDAEFPVARNWAYLDHAAVAPLPRRSAMAIRAWADDQAEHGAVDWPSWERKVEALRDGLAAWIGADRDEVAFVSSTTHGIGLVAEGFPWNEGDHIVVPAEEYPSNIYPWMNLASRGVAVRLVPTRDDRVWIEDLRDAMDARTRMLAVSHVEFASGFRNDLDALGELCRSRGVAFFVDAIQGLGPFEIDLARTPIDFLAADGHKWLLGPEGAGFLYVRRDWIERLRPLGVGWHSVVGSFNSPEVAFRLKPNAQRWEGGSFVMPGLQGLAASMSLLGEIGSRAVSERILDRAEAVREAAASAGWSVLGSKRPPDRSAIVAVAADGVDPQAAVRSLRGEGVVAACRRGRLRISPHVYTNDDDVRRLREALAACRRRGETRADGPEYP</sequence>
<dbReference type="RefSeq" id="WP_076344309.1">
    <property type="nucleotide sequence ID" value="NZ_CP019082.1"/>
</dbReference>
<organism evidence="3 4">
    <name type="scientific">Paludisphaera borealis</name>
    <dbReference type="NCBI Taxonomy" id="1387353"/>
    <lineage>
        <taxon>Bacteria</taxon>
        <taxon>Pseudomonadati</taxon>
        <taxon>Planctomycetota</taxon>
        <taxon>Planctomycetia</taxon>
        <taxon>Isosphaerales</taxon>
        <taxon>Isosphaeraceae</taxon>
        <taxon>Paludisphaera</taxon>
    </lineage>
</organism>
<dbReference type="Gene3D" id="3.40.640.10">
    <property type="entry name" value="Type I PLP-dependent aspartate aminotransferase-like (Major domain)"/>
    <property type="match status" value="1"/>
</dbReference>
<dbReference type="KEGG" id="pbor:BSF38_01442"/>
<dbReference type="EMBL" id="CP019082">
    <property type="protein sequence ID" value="APW59981.1"/>
    <property type="molecule type" value="Genomic_DNA"/>
</dbReference>
<proteinExistence type="predicted"/>
<dbReference type="Proteomes" id="UP000186309">
    <property type="component" value="Chromosome"/>
</dbReference>
<evidence type="ECO:0000256" key="1">
    <source>
        <dbReference type="ARBA" id="ARBA00022898"/>
    </source>
</evidence>
<dbReference type="OrthoDB" id="9804366at2"/>
<dbReference type="Gene3D" id="3.90.1150.10">
    <property type="entry name" value="Aspartate Aminotransferase, domain 1"/>
    <property type="match status" value="1"/>
</dbReference>
<name>A0A1U7CM32_9BACT</name>
<reference evidence="4" key="1">
    <citation type="submission" date="2016-12" db="EMBL/GenBank/DDBJ databases">
        <title>Comparative genomics of four Isosphaeraceae planctomycetes: a common pool of plasmids and glycoside hydrolase genes.</title>
        <authorList>
            <person name="Ivanova A."/>
        </authorList>
    </citation>
    <scope>NUCLEOTIDE SEQUENCE [LARGE SCALE GENOMIC DNA]</scope>
    <source>
        <strain evidence="4">PX4</strain>
    </source>
</reference>
<dbReference type="PANTHER" id="PTHR43586">
    <property type="entry name" value="CYSTEINE DESULFURASE"/>
    <property type="match status" value="1"/>
</dbReference>